<evidence type="ECO:0000256" key="1">
    <source>
        <dbReference type="SAM" id="Phobius"/>
    </source>
</evidence>
<dbReference type="RefSeq" id="WP_094393455.1">
    <property type="nucleotide sequence ID" value="NZ_CP059343.1"/>
</dbReference>
<organism evidence="2 3">
    <name type="scientific">Kocuria varians</name>
    <name type="common">Micrococcus varians</name>
    <dbReference type="NCBI Taxonomy" id="1272"/>
    <lineage>
        <taxon>Bacteria</taxon>
        <taxon>Bacillati</taxon>
        <taxon>Actinomycetota</taxon>
        <taxon>Actinomycetes</taxon>
        <taxon>Micrococcales</taxon>
        <taxon>Micrococcaceae</taxon>
        <taxon>Kocuria</taxon>
    </lineage>
</organism>
<dbReference type="AlphaFoldDB" id="A0A7D7KZ07"/>
<dbReference type="KEGG" id="kvr:CIB50_0001050"/>
<evidence type="ECO:0000313" key="3">
    <source>
        <dbReference type="Proteomes" id="UP000216825"/>
    </source>
</evidence>
<sequence>MKSIVAPLLLVVTAAVQAMGVYPYVQDGITLAGQLLFPILFALGAAYLARKGRPGVFGTAHLLVTILAAVLLVLSLVGMSQRIPSLYPTMILYYIAFVLLAVECGLRIAGLPKKPRPADEDLELDDAESTL</sequence>
<name>A0A7D7KZ07_KOCVA</name>
<feature type="transmembrane region" description="Helical" evidence="1">
    <location>
        <begin position="91"/>
        <end position="109"/>
    </location>
</feature>
<dbReference type="Proteomes" id="UP000216825">
    <property type="component" value="Chromosome"/>
</dbReference>
<gene>
    <name evidence="2" type="ORF">CIB50_0001050</name>
</gene>
<feature type="transmembrane region" description="Helical" evidence="1">
    <location>
        <begin position="56"/>
        <end position="79"/>
    </location>
</feature>
<keyword evidence="1" id="KW-1133">Transmembrane helix</keyword>
<dbReference type="EMBL" id="CP059343">
    <property type="protein sequence ID" value="QMS56346.1"/>
    <property type="molecule type" value="Genomic_DNA"/>
</dbReference>
<evidence type="ECO:0000313" key="2">
    <source>
        <dbReference type="EMBL" id="QMS56346.1"/>
    </source>
</evidence>
<keyword evidence="1" id="KW-0812">Transmembrane</keyword>
<proteinExistence type="predicted"/>
<reference evidence="2" key="1">
    <citation type="submission" date="2017-08" db="EMBL/GenBank/DDBJ databases">
        <authorList>
            <person name="Minaev M."/>
            <person name="Kurbakov K.A."/>
            <person name="Solodovnikova G.I."/>
            <person name="Kuznetsova O.A."/>
            <person name="Lisitsyn A.B."/>
        </authorList>
    </citation>
    <scope>NUCLEOTIDE SEQUENCE</scope>
    <source>
        <strain evidence="2">80</strain>
    </source>
</reference>
<feature type="transmembrane region" description="Helical" evidence="1">
    <location>
        <begin position="28"/>
        <end position="49"/>
    </location>
</feature>
<keyword evidence="1" id="KW-0472">Membrane</keyword>
<reference evidence="2" key="2">
    <citation type="submission" date="2020-07" db="EMBL/GenBank/DDBJ databases">
        <title>Genome of starter culture bacteria Kocuria salsicia reveals its technological properties and safety for usage in meat industry.</title>
        <authorList>
            <person name="Michael M."/>
            <person name="Konstantin K."/>
            <person name="Evgenii K."/>
            <person name="Galina S."/>
            <person name="Oksana K."/>
            <person name="Andrei L."/>
        </authorList>
    </citation>
    <scope>NUCLEOTIDE SEQUENCE [LARGE SCALE GENOMIC DNA]</scope>
    <source>
        <strain evidence="2">80</strain>
    </source>
</reference>
<protein>
    <submittedName>
        <fullName evidence="2">Uncharacterized protein</fullName>
    </submittedName>
</protein>
<keyword evidence="3" id="KW-1185">Reference proteome</keyword>
<accession>A0A7D7KZ07</accession>